<dbReference type="OMA" id="AAWFELF"/>
<feature type="transmembrane region" description="Helical" evidence="8">
    <location>
        <begin position="110"/>
        <end position="133"/>
    </location>
</feature>
<protein>
    <recommendedName>
        <fullName evidence="11">Multidrug and toxic compound extrusion protein</fullName>
    </recommendedName>
</protein>
<evidence type="ECO:0008006" key="11">
    <source>
        <dbReference type="Google" id="ProtNLM"/>
    </source>
</evidence>
<feature type="transmembrane region" description="Helical" evidence="8">
    <location>
        <begin position="175"/>
        <end position="200"/>
    </location>
</feature>
<dbReference type="Pfam" id="PF01554">
    <property type="entry name" value="MatE"/>
    <property type="match status" value="2"/>
</dbReference>
<dbReference type="InterPro" id="IPR045069">
    <property type="entry name" value="MATE_euk"/>
</dbReference>
<dbReference type="InterPro" id="IPR048279">
    <property type="entry name" value="MdtK-like"/>
</dbReference>
<dbReference type="EMBL" id="CAJNNV010001140">
    <property type="protein sequence ID" value="CAE8584379.1"/>
    <property type="molecule type" value="Genomic_DNA"/>
</dbReference>
<evidence type="ECO:0000256" key="1">
    <source>
        <dbReference type="ARBA" id="ARBA00004651"/>
    </source>
</evidence>
<proteinExistence type="inferred from homology"/>
<feature type="transmembrane region" description="Helical" evidence="8">
    <location>
        <begin position="364"/>
        <end position="383"/>
    </location>
</feature>
<feature type="transmembrane region" description="Helical" evidence="8">
    <location>
        <begin position="432"/>
        <end position="452"/>
    </location>
</feature>
<keyword evidence="4" id="KW-1003">Cell membrane</keyword>
<dbReference type="GO" id="GO:0015297">
    <property type="term" value="F:antiporter activity"/>
    <property type="evidence" value="ECO:0007669"/>
    <property type="project" value="InterPro"/>
</dbReference>
<keyword evidence="5 8" id="KW-0812">Transmembrane</keyword>
<name>A0A813DD17_POLGL</name>
<evidence type="ECO:0000256" key="7">
    <source>
        <dbReference type="ARBA" id="ARBA00023136"/>
    </source>
</evidence>
<evidence type="ECO:0000256" key="3">
    <source>
        <dbReference type="ARBA" id="ARBA00022448"/>
    </source>
</evidence>
<feature type="transmembrane region" description="Helical" evidence="8">
    <location>
        <begin position="330"/>
        <end position="352"/>
    </location>
</feature>
<keyword evidence="7 8" id="KW-0472">Membrane</keyword>
<accession>A0A813DD17</accession>
<dbReference type="CDD" id="cd13132">
    <property type="entry name" value="MATE_eukaryotic"/>
    <property type="match status" value="1"/>
</dbReference>
<feature type="transmembrane region" description="Helical" evidence="8">
    <location>
        <begin position="293"/>
        <end position="318"/>
    </location>
</feature>
<dbReference type="PIRSF" id="PIRSF006603">
    <property type="entry name" value="DinF"/>
    <property type="match status" value="1"/>
</dbReference>
<evidence type="ECO:0000256" key="2">
    <source>
        <dbReference type="ARBA" id="ARBA00010199"/>
    </source>
</evidence>
<evidence type="ECO:0000256" key="8">
    <source>
        <dbReference type="SAM" id="Phobius"/>
    </source>
</evidence>
<comment type="subcellular location">
    <subcellularLocation>
        <location evidence="1">Cell membrane</location>
        <topology evidence="1">Multi-pass membrane protein</topology>
    </subcellularLocation>
</comment>
<keyword evidence="10" id="KW-1185">Reference proteome</keyword>
<evidence type="ECO:0000313" key="10">
    <source>
        <dbReference type="Proteomes" id="UP000654075"/>
    </source>
</evidence>
<feature type="transmembrane region" description="Helical" evidence="8">
    <location>
        <begin position="145"/>
        <end position="163"/>
    </location>
</feature>
<evidence type="ECO:0000313" key="9">
    <source>
        <dbReference type="EMBL" id="CAE8584379.1"/>
    </source>
</evidence>
<dbReference type="GO" id="GO:0042910">
    <property type="term" value="F:xenobiotic transmembrane transporter activity"/>
    <property type="evidence" value="ECO:0007669"/>
    <property type="project" value="InterPro"/>
</dbReference>
<evidence type="ECO:0000256" key="6">
    <source>
        <dbReference type="ARBA" id="ARBA00022989"/>
    </source>
</evidence>
<dbReference type="GO" id="GO:0005886">
    <property type="term" value="C:plasma membrane"/>
    <property type="evidence" value="ECO:0007669"/>
    <property type="project" value="UniProtKB-SubCell"/>
</dbReference>
<dbReference type="GO" id="GO:1990961">
    <property type="term" value="P:xenobiotic detoxification by transmembrane export across the plasma membrane"/>
    <property type="evidence" value="ECO:0007669"/>
    <property type="project" value="InterPro"/>
</dbReference>
<reference evidence="9" key="1">
    <citation type="submission" date="2021-02" db="EMBL/GenBank/DDBJ databases">
        <authorList>
            <person name="Dougan E. K."/>
            <person name="Rhodes N."/>
            <person name="Thang M."/>
            <person name="Chan C."/>
        </authorList>
    </citation>
    <scope>NUCLEOTIDE SEQUENCE</scope>
</reference>
<feature type="transmembrane region" description="Helical" evidence="8">
    <location>
        <begin position="404"/>
        <end position="426"/>
    </location>
</feature>
<dbReference type="OrthoDB" id="422231at2759"/>
<dbReference type="AlphaFoldDB" id="A0A813DD17"/>
<keyword evidence="6 8" id="KW-1133">Transmembrane helix</keyword>
<comment type="caution">
    <text evidence="9">The sequence shown here is derived from an EMBL/GenBank/DDBJ whole genome shotgun (WGS) entry which is preliminary data.</text>
</comment>
<gene>
    <name evidence="9" type="ORF">PGLA1383_LOCUS3313</name>
</gene>
<evidence type="ECO:0000256" key="5">
    <source>
        <dbReference type="ARBA" id="ARBA00022692"/>
    </source>
</evidence>
<sequence>MVHFDVTVGLNAGTEGTPLRKIAQDILKMTVPNITGMVLGYVNELTNAAFVGRTGDDAELAAVGLGNMMQNCFGLSIGLGICSAMDTFVSQAHGAGQYGMCASYLQRCRVIVTLQLAWMGPLLWYSEALLLAIGQDATVSMHAGAYNRITLFGLFFAFQAEAIRKYLLNQDLTVVPAVIAALCSILHVGWCAIFVLHLGLGNQGAGFANVVTWTLECSLCTAYLWHCAPQLKQSRKSVLSVQREAFLVSGLKHYIAMAFPSAVAMCSEWWFCEICALIVGYFGPTTLAAHVSATNMCLIFFMIPLAIQCSAATLVGNALGANKPKDASRYCWLCVALSLVFWFLISLVLGFASEPIAAIYTKDVAVRDIMQGLLHIFAVVGFFDSTQNVMAGALRGMGRQNLPAMVYVFVYYGIMIPLALVLGFPLKLGVYGVWYAELTGTGFAAVFFFVVLKKVNWTTLASEASERLLLDPSHGAAVH</sequence>
<dbReference type="Proteomes" id="UP000654075">
    <property type="component" value="Unassembled WGS sequence"/>
</dbReference>
<evidence type="ECO:0000256" key="4">
    <source>
        <dbReference type="ARBA" id="ARBA00022475"/>
    </source>
</evidence>
<feature type="transmembrane region" description="Helical" evidence="8">
    <location>
        <begin position="254"/>
        <end position="281"/>
    </location>
</feature>
<dbReference type="PANTHER" id="PTHR11206">
    <property type="entry name" value="MULTIDRUG RESISTANCE PROTEIN"/>
    <property type="match status" value="1"/>
</dbReference>
<dbReference type="NCBIfam" id="TIGR00797">
    <property type="entry name" value="matE"/>
    <property type="match status" value="1"/>
</dbReference>
<organism evidence="9 10">
    <name type="scientific">Polarella glacialis</name>
    <name type="common">Dinoflagellate</name>
    <dbReference type="NCBI Taxonomy" id="89957"/>
    <lineage>
        <taxon>Eukaryota</taxon>
        <taxon>Sar</taxon>
        <taxon>Alveolata</taxon>
        <taxon>Dinophyceae</taxon>
        <taxon>Suessiales</taxon>
        <taxon>Suessiaceae</taxon>
        <taxon>Polarella</taxon>
    </lineage>
</organism>
<keyword evidence="3" id="KW-0813">Transport</keyword>
<comment type="similarity">
    <text evidence="2">Belongs to the multi antimicrobial extrusion (MATE) (TC 2.A.66.1) family.</text>
</comment>
<dbReference type="InterPro" id="IPR002528">
    <property type="entry name" value="MATE_fam"/>
</dbReference>